<accession>A0A1I6DDS0</accession>
<dbReference type="AlphaFoldDB" id="A0A1I6DDS0"/>
<dbReference type="CDD" id="cd07033">
    <property type="entry name" value="TPP_PYR_DXS_TK_like"/>
    <property type="match status" value="1"/>
</dbReference>
<protein>
    <submittedName>
        <fullName evidence="6">Transketolase</fullName>
    </submittedName>
</protein>
<dbReference type="Gene3D" id="3.40.50.970">
    <property type="match status" value="1"/>
</dbReference>
<dbReference type="STRING" id="39060.SAMN05660706_10961"/>
<dbReference type="SUPFAM" id="SSF52518">
    <property type="entry name" value="Thiamin diphosphate-binding fold (THDP-binding)"/>
    <property type="match status" value="1"/>
</dbReference>
<dbReference type="RefSeq" id="WP_092482761.1">
    <property type="nucleotide sequence ID" value="NZ_FOYM01000009.1"/>
</dbReference>
<gene>
    <name evidence="6" type="ORF">SAMN05660706_10961</name>
</gene>
<dbReference type="EMBL" id="FOYM01000009">
    <property type="protein sequence ID" value="SFR03605.1"/>
    <property type="molecule type" value="Genomic_DNA"/>
</dbReference>
<keyword evidence="7" id="KW-1185">Reference proteome</keyword>
<dbReference type="InterPro" id="IPR005475">
    <property type="entry name" value="Transketolase-like_Pyr-bd"/>
</dbReference>
<dbReference type="FunFam" id="3.40.50.970:FF:000129">
    <property type="entry name" value="Transketolase"/>
    <property type="match status" value="1"/>
</dbReference>
<name>A0A1I6DDS0_9FIRM</name>
<organism evidence="6 7">
    <name type="scientific">Desulfoscipio geothermicus DSM 3669</name>
    <dbReference type="NCBI Taxonomy" id="1121426"/>
    <lineage>
        <taxon>Bacteria</taxon>
        <taxon>Bacillati</taxon>
        <taxon>Bacillota</taxon>
        <taxon>Clostridia</taxon>
        <taxon>Eubacteriales</taxon>
        <taxon>Desulfallaceae</taxon>
        <taxon>Desulfoscipio</taxon>
    </lineage>
</organism>
<evidence type="ECO:0000256" key="4">
    <source>
        <dbReference type="ARBA" id="ARBA00023052"/>
    </source>
</evidence>
<dbReference type="InterPro" id="IPR051157">
    <property type="entry name" value="PDH/Transketolase"/>
</dbReference>
<dbReference type="PANTHER" id="PTHR43825:SF1">
    <property type="entry name" value="TRANSKETOLASE-LIKE PYRIMIDINE-BINDING DOMAIN-CONTAINING PROTEIN"/>
    <property type="match status" value="1"/>
</dbReference>
<keyword evidence="4" id="KW-0786">Thiamine pyrophosphate</keyword>
<dbReference type="InterPro" id="IPR033248">
    <property type="entry name" value="Transketolase_C"/>
</dbReference>
<reference evidence="7" key="1">
    <citation type="submission" date="2016-10" db="EMBL/GenBank/DDBJ databases">
        <authorList>
            <person name="Varghese N."/>
            <person name="Submissions S."/>
        </authorList>
    </citation>
    <scope>NUCLEOTIDE SEQUENCE [LARGE SCALE GENOMIC DNA]</scope>
    <source>
        <strain evidence="7">DSM 3669</strain>
    </source>
</reference>
<dbReference type="Gene3D" id="3.40.50.920">
    <property type="match status" value="1"/>
</dbReference>
<dbReference type="PROSITE" id="PS00802">
    <property type="entry name" value="TRANSKETOLASE_2"/>
    <property type="match status" value="1"/>
</dbReference>
<proteinExistence type="inferred from homology"/>
<evidence type="ECO:0000313" key="6">
    <source>
        <dbReference type="EMBL" id="SFR03605.1"/>
    </source>
</evidence>
<dbReference type="OrthoDB" id="9803371at2"/>
<evidence type="ECO:0000256" key="2">
    <source>
        <dbReference type="ARBA" id="ARBA00007131"/>
    </source>
</evidence>
<dbReference type="Proteomes" id="UP000199584">
    <property type="component" value="Unassembled WGS sequence"/>
</dbReference>
<dbReference type="PANTHER" id="PTHR43825">
    <property type="entry name" value="PYRUVATE DEHYDROGENASE E1 COMPONENT"/>
    <property type="match status" value="1"/>
</dbReference>
<dbReference type="InterPro" id="IPR029061">
    <property type="entry name" value="THDP-binding"/>
</dbReference>
<dbReference type="SUPFAM" id="SSF52922">
    <property type="entry name" value="TK C-terminal domain-like"/>
    <property type="match status" value="1"/>
</dbReference>
<comment type="cofactor">
    <cofactor evidence="1">
        <name>thiamine diphosphate</name>
        <dbReference type="ChEBI" id="CHEBI:58937"/>
    </cofactor>
</comment>
<evidence type="ECO:0000256" key="1">
    <source>
        <dbReference type="ARBA" id="ARBA00001964"/>
    </source>
</evidence>
<comment type="similarity">
    <text evidence="2">Belongs to the transketolase family.</text>
</comment>
<evidence type="ECO:0000313" key="7">
    <source>
        <dbReference type="Proteomes" id="UP000199584"/>
    </source>
</evidence>
<dbReference type="InterPro" id="IPR020826">
    <property type="entry name" value="Transketolase_BS"/>
</dbReference>
<dbReference type="GO" id="GO:0016740">
    <property type="term" value="F:transferase activity"/>
    <property type="evidence" value="ECO:0007669"/>
    <property type="project" value="UniProtKB-KW"/>
</dbReference>
<sequence>MSEKIATREAYGKALVELGRQNPDVVVLDADLSKSTKTYDFGKNYPERFFNIGIAEQNMMGTAAGLAAAGKIPFASSFAVFATGRVYDQIRNSIAYPRLNVKIGASHAGITVGEDGASHQAVEDIALMRCLPNMTVFVPADAVETRAAVLAAAEIDGPVYIRLGRSGVPVLHDKDNFNFVPGRAITLRDGSDAAIIACGIMVSAALEAAELLAGEGLAVRVLDMHTIKPLDVDAVVEAARATGAVVTAEEHSILGGLGGAVAEALGENCPVPLRRVGVRDTFGESGKPGELLEKYGLTPAALAQAVREVLQRKQR</sequence>
<dbReference type="InterPro" id="IPR009014">
    <property type="entry name" value="Transketo_C/PFOR_II"/>
</dbReference>
<dbReference type="SMART" id="SM00861">
    <property type="entry name" value="Transket_pyr"/>
    <property type="match status" value="1"/>
</dbReference>
<dbReference type="Pfam" id="PF02780">
    <property type="entry name" value="Transketolase_C"/>
    <property type="match status" value="1"/>
</dbReference>
<dbReference type="Pfam" id="PF02779">
    <property type="entry name" value="Transket_pyr"/>
    <property type="match status" value="1"/>
</dbReference>
<keyword evidence="3" id="KW-0808">Transferase</keyword>
<evidence type="ECO:0000256" key="3">
    <source>
        <dbReference type="ARBA" id="ARBA00022679"/>
    </source>
</evidence>
<feature type="domain" description="Transketolase-like pyrimidine-binding" evidence="5">
    <location>
        <begin position="5"/>
        <end position="170"/>
    </location>
</feature>
<evidence type="ECO:0000259" key="5">
    <source>
        <dbReference type="SMART" id="SM00861"/>
    </source>
</evidence>